<dbReference type="EMBL" id="BPRB01000335">
    <property type="protein sequence ID" value="GJE62515.1"/>
    <property type="molecule type" value="Genomic_DNA"/>
</dbReference>
<evidence type="ECO:0000313" key="2">
    <source>
        <dbReference type="Proteomes" id="UP001055057"/>
    </source>
</evidence>
<reference evidence="1" key="2">
    <citation type="submission" date="2021-08" db="EMBL/GenBank/DDBJ databases">
        <authorList>
            <person name="Tani A."/>
            <person name="Ola A."/>
            <person name="Ogura Y."/>
            <person name="Katsura K."/>
            <person name="Hayashi T."/>
        </authorList>
    </citation>
    <scope>NUCLEOTIDE SEQUENCE</scope>
    <source>
        <strain evidence="1">DSM 23632</strain>
    </source>
</reference>
<dbReference type="Proteomes" id="UP001055057">
    <property type="component" value="Unassembled WGS sequence"/>
</dbReference>
<gene>
    <name evidence="1" type="ORF">MPOCJGCO_4648</name>
</gene>
<organism evidence="1 2">
    <name type="scientific">Methylobacterium trifolii</name>
    <dbReference type="NCBI Taxonomy" id="1003092"/>
    <lineage>
        <taxon>Bacteria</taxon>
        <taxon>Pseudomonadati</taxon>
        <taxon>Pseudomonadota</taxon>
        <taxon>Alphaproteobacteria</taxon>
        <taxon>Hyphomicrobiales</taxon>
        <taxon>Methylobacteriaceae</taxon>
        <taxon>Methylobacterium</taxon>
    </lineage>
</organism>
<comment type="caution">
    <text evidence="1">The sequence shown here is derived from an EMBL/GenBank/DDBJ whole genome shotgun (WGS) entry which is preliminary data.</text>
</comment>
<sequence length="211" mass="22270">MLRLHTAEDLGQAGSLASQRGIAAYDLSPLARGDAAIADGIEKIGGASLGLGLGIIKERKDEEVYGKARADVAFIPDHIDLLSKQRDAPYGPTYEAESQCLLKEAAANIKDDRAHDLWMMDRAGSLANGLATVKGLADRQAGDLEVADIRRAEDAGVHAVAQATNEADREAMIRSVGARWDEAASKGYVTAAERAVAAVAPQHAARNDALD</sequence>
<dbReference type="RefSeq" id="WP_238185151.1">
    <property type="nucleotide sequence ID" value="NZ_BPRB01000335.1"/>
</dbReference>
<evidence type="ECO:0000313" key="1">
    <source>
        <dbReference type="EMBL" id="GJE62515.1"/>
    </source>
</evidence>
<proteinExistence type="predicted"/>
<protein>
    <submittedName>
        <fullName evidence="1">Uncharacterized protein</fullName>
    </submittedName>
</protein>
<keyword evidence="2" id="KW-1185">Reference proteome</keyword>
<reference evidence="1" key="1">
    <citation type="journal article" date="2021" name="Front. Microbiol.">
        <title>Comprehensive Comparative Genomics and Phenotyping of Methylobacterium Species.</title>
        <authorList>
            <person name="Alessa O."/>
            <person name="Ogura Y."/>
            <person name="Fujitani Y."/>
            <person name="Takami H."/>
            <person name="Hayashi T."/>
            <person name="Sahin N."/>
            <person name="Tani A."/>
        </authorList>
    </citation>
    <scope>NUCLEOTIDE SEQUENCE</scope>
    <source>
        <strain evidence="1">DSM 23632</strain>
    </source>
</reference>
<accession>A0ABQ4U516</accession>
<name>A0ABQ4U516_9HYPH</name>